<dbReference type="AlphaFoldDB" id="A0A9W6B8C1"/>
<proteinExistence type="predicted"/>
<dbReference type="Proteomes" id="UP001143545">
    <property type="component" value="Unassembled WGS sequence"/>
</dbReference>
<evidence type="ECO:0008006" key="3">
    <source>
        <dbReference type="Google" id="ProtNLM"/>
    </source>
</evidence>
<dbReference type="PANTHER" id="PTHR10000:SF8">
    <property type="entry name" value="HAD SUPERFAMILY HYDROLASE-LIKE, TYPE 3"/>
    <property type="match status" value="1"/>
</dbReference>
<dbReference type="SFLD" id="SFLDG01140">
    <property type="entry name" value="C2.B:_Phosphomannomutase_and_P"/>
    <property type="match status" value="1"/>
</dbReference>
<dbReference type="RefSeq" id="WP_281755005.1">
    <property type="nucleotide sequence ID" value="NZ_BRVP01000015.1"/>
</dbReference>
<dbReference type="GO" id="GO:0005829">
    <property type="term" value="C:cytosol"/>
    <property type="evidence" value="ECO:0007669"/>
    <property type="project" value="TreeGrafter"/>
</dbReference>
<dbReference type="InterPro" id="IPR023214">
    <property type="entry name" value="HAD_sf"/>
</dbReference>
<dbReference type="SFLD" id="SFLDS00003">
    <property type="entry name" value="Haloacid_Dehalogenase"/>
    <property type="match status" value="1"/>
</dbReference>
<dbReference type="PANTHER" id="PTHR10000">
    <property type="entry name" value="PHOSPHOSERINE PHOSPHATASE"/>
    <property type="match status" value="1"/>
</dbReference>
<evidence type="ECO:0000313" key="1">
    <source>
        <dbReference type="EMBL" id="GLB53234.1"/>
    </source>
</evidence>
<dbReference type="InterPro" id="IPR000150">
    <property type="entry name" value="Cof"/>
</dbReference>
<dbReference type="GO" id="GO:0000287">
    <property type="term" value="F:magnesium ion binding"/>
    <property type="evidence" value="ECO:0007669"/>
    <property type="project" value="TreeGrafter"/>
</dbReference>
<dbReference type="InterPro" id="IPR006379">
    <property type="entry name" value="HAD-SF_hydro_IIB"/>
</dbReference>
<dbReference type="Gene3D" id="3.40.50.1000">
    <property type="entry name" value="HAD superfamily/HAD-like"/>
    <property type="match status" value="1"/>
</dbReference>
<sequence>MTKPKIFFSDIDGTLLNAERDLSEATISEIGKIKNEVPIILVSARMPKQMRHLQEKLNVLHEPLISYNGALVLVDNKAIHSVEVPLDIIEYIVDYNSNNTDGQFHVSLYNNDEWYAPQYDYWAKREENNTKVTPEIKSNKEALSKWKLEGKGAHKITCMGDEHLIDAAFKHFAEKFEGILHLYRAKDTYIEIAPREVSKLTGIKKLLANKYTTLNLSDVIAFGDNYNDTEMIANVGYGIAVSNAREEVKAVAKDITLNHKEDGVAVYLKQIFS</sequence>
<dbReference type="GO" id="GO:0016791">
    <property type="term" value="F:phosphatase activity"/>
    <property type="evidence" value="ECO:0007669"/>
    <property type="project" value="TreeGrafter"/>
</dbReference>
<protein>
    <recommendedName>
        <fullName evidence="3">Cof-type HAD-IIB family hydrolase</fullName>
    </recommendedName>
</protein>
<keyword evidence="2" id="KW-1185">Reference proteome</keyword>
<comment type="caution">
    <text evidence="1">The sequence shown here is derived from an EMBL/GenBank/DDBJ whole genome shotgun (WGS) entry which is preliminary data.</text>
</comment>
<dbReference type="EMBL" id="BRVP01000015">
    <property type="protein sequence ID" value="GLB53234.1"/>
    <property type="molecule type" value="Genomic_DNA"/>
</dbReference>
<accession>A0A9W6B8C1</accession>
<reference evidence="1" key="1">
    <citation type="submission" date="2022-07" db="EMBL/GenBank/DDBJ databases">
        <title>Taxonomy of Novel Oxalotrophic and Methylotrophic Bacteria.</title>
        <authorList>
            <person name="Sahin N."/>
            <person name="Tani A."/>
        </authorList>
    </citation>
    <scope>NUCLEOTIDE SEQUENCE</scope>
    <source>
        <strain evidence="1">AM327</strain>
    </source>
</reference>
<dbReference type="NCBIfam" id="TIGR00099">
    <property type="entry name" value="Cof-subfamily"/>
    <property type="match status" value="1"/>
</dbReference>
<dbReference type="Pfam" id="PF08282">
    <property type="entry name" value="Hydrolase_3"/>
    <property type="match status" value="1"/>
</dbReference>
<dbReference type="NCBIfam" id="TIGR01484">
    <property type="entry name" value="HAD-SF-IIB"/>
    <property type="match status" value="1"/>
</dbReference>
<dbReference type="InterPro" id="IPR036412">
    <property type="entry name" value="HAD-like_sf"/>
</dbReference>
<dbReference type="SUPFAM" id="SSF56784">
    <property type="entry name" value="HAD-like"/>
    <property type="match status" value="1"/>
</dbReference>
<evidence type="ECO:0000313" key="2">
    <source>
        <dbReference type="Proteomes" id="UP001143545"/>
    </source>
</evidence>
<gene>
    <name evidence="1" type="ORF">NBRC110019_22740</name>
</gene>
<dbReference type="PROSITE" id="PS01228">
    <property type="entry name" value="COF_1"/>
    <property type="match status" value="1"/>
</dbReference>
<dbReference type="Gene3D" id="3.30.1240.10">
    <property type="match status" value="1"/>
</dbReference>
<name>A0A9W6B8C1_9FLAO</name>
<organism evidence="1 2">
    <name type="scientific">Neptunitalea chrysea</name>
    <dbReference type="NCBI Taxonomy" id="1647581"/>
    <lineage>
        <taxon>Bacteria</taxon>
        <taxon>Pseudomonadati</taxon>
        <taxon>Bacteroidota</taxon>
        <taxon>Flavobacteriia</taxon>
        <taxon>Flavobacteriales</taxon>
        <taxon>Flavobacteriaceae</taxon>
        <taxon>Neptunitalea</taxon>
    </lineage>
</organism>